<comment type="caution">
    <text evidence="3">The sequence shown here is derived from an EMBL/GenBank/DDBJ whole genome shotgun (WGS) entry which is preliminary data.</text>
</comment>
<dbReference type="Proteomes" id="UP001623330">
    <property type="component" value="Unassembled WGS sequence"/>
</dbReference>
<dbReference type="EMBL" id="JBEVYD010000004">
    <property type="protein sequence ID" value="KAL3233767.1"/>
    <property type="molecule type" value="Genomic_DNA"/>
</dbReference>
<dbReference type="Pfam" id="PF17242">
    <property type="entry name" value="DUF5315"/>
    <property type="match status" value="1"/>
</dbReference>
<evidence type="ECO:0000256" key="1">
    <source>
        <dbReference type="SAM" id="Coils"/>
    </source>
</evidence>
<keyword evidence="1" id="KW-0175">Coiled coil</keyword>
<keyword evidence="4" id="KW-1185">Reference proteome</keyword>
<gene>
    <name evidence="3" type="ORF">RNJ44_03807</name>
</gene>
<feature type="compositionally biased region" description="Acidic residues" evidence="2">
    <location>
        <begin position="33"/>
        <end position="49"/>
    </location>
</feature>
<organism evidence="3 4">
    <name type="scientific">Nakaseomyces bracarensis</name>
    <dbReference type="NCBI Taxonomy" id="273131"/>
    <lineage>
        <taxon>Eukaryota</taxon>
        <taxon>Fungi</taxon>
        <taxon>Dikarya</taxon>
        <taxon>Ascomycota</taxon>
        <taxon>Saccharomycotina</taxon>
        <taxon>Saccharomycetes</taxon>
        <taxon>Saccharomycetales</taxon>
        <taxon>Saccharomycetaceae</taxon>
        <taxon>Nakaseomyces</taxon>
    </lineage>
</organism>
<evidence type="ECO:0000313" key="3">
    <source>
        <dbReference type="EMBL" id="KAL3233767.1"/>
    </source>
</evidence>
<reference evidence="3 4" key="1">
    <citation type="submission" date="2024-05" db="EMBL/GenBank/DDBJ databases">
        <title>Long read based assembly of the Candida bracarensis genome reveals expanded adhesin content.</title>
        <authorList>
            <person name="Marcet-Houben M."/>
            <person name="Ksiezopolska E."/>
            <person name="Gabaldon T."/>
        </authorList>
    </citation>
    <scope>NUCLEOTIDE SEQUENCE [LARGE SCALE GENOMIC DNA]</scope>
    <source>
        <strain evidence="3 4">CBM6</strain>
    </source>
</reference>
<evidence type="ECO:0000313" key="4">
    <source>
        <dbReference type="Proteomes" id="UP001623330"/>
    </source>
</evidence>
<feature type="coiled-coil region" evidence="1">
    <location>
        <begin position="247"/>
        <end position="274"/>
    </location>
</feature>
<sequence>MGGMDDYDELDKLEKVSSVRRQSEATQMPSFLIDEEFGDPEPESEQDTELEQDFLDLEEANNQDNSLMFMVPRTLPQSKISQHLQSIRLRSGIDDSKTDNSSRPNLGRYSGRSSLIRTSNQMLPTLGGGNNSNSNNITNVNNGNTNMNNNNDLLGANLLQREDTLSTWQRSPNSRLLRASTYPETEEEQKQSQLLHDRESYKLVVPPNVDSQERLWQEVANLDQIKRFSRDLKFATSMFPQGFEENLGELKKLQNNLVHELRNYNAELEEQERIDIAKQAAADILTFTPPDSLHNNSTDSLLKSSSAIRLGGFGSSTNLKAEKYLRELFEKIKEMG</sequence>
<accession>A0ABR4NYI4</accession>
<name>A0ABR4NYI4_9SACH</name>
<feature type="region of interest" description="Disordered" evidence="2">
    <location>
        <begin position="90"/>
        <end position="133"/>
    </location>
</feature>
<feature type="region of interest" description="Disordered" evidence="2">
    <location>
        <begin position="169"/>
        <end position="195"/>
    </location>
</feature>
<feature type="compositionally biased region" description="Polar residues" evidence="2">
    <location>
        <begin position="111"/>
        <end position="123"/>
    </location>
</feature>
<feature type="compositionally biased region" description="Basic and acidic residues" evidence="2">
    <location>
        <begin position="10"/>
        <end position="23"/>
    </location>
</feature>
<protein>
    <submittedName>
        <fullName evidence="3">Uncharacterized protein</fullName>
    </submittedName>
</protein>
<evidence type="ECO:0000256" key="2">
    <source>
        <dbReference type="SAM" id="MobiDB-lite"/>
    </source>
</evidence>
<feature type="compositionally biased region" description="Basic and acidic residues" evidence="2">
    <location>
        <begin position="91"/>
        <end position="100"/>
    </location>
</feature>
<feature type="region of interest" description="Disordered" evidence="2">
    <location>
        <begin position="1"/>
        <end position="49"/>
    </location>
</feature>
<proteinExistence type="predicted"/>